<keyword evidence="1" id="KW-0472">Membrane</keyword>
<protein>
    <submittedName>
        <fullName evidence="2">DUF5313 family protein</fullName>
    </submittedName>
</protein>
<feature type="transmembrane region" description="Helical" evidence="1">
    <location>
        <begin position="67"/>
        <end position="88"/>
    </location>
</feature>
<sequence>MSTEGPGPLQKVGYLLGRPLPESMREWVKEDLTGPGHVRRYFIRGLIPVIPLFIVFLLIPGTPYMKFGMIVLLLIPFVYFQVALSSVYRRHLLTNNGLDPSLAAKVKVQRADAVRDEYNQRHGR</sequence>
<keyword evidence="1" id="KW-0812">Transmembrane</keyword>
<dbReference type="RefSeq" id="WP_066161573.1">
    <property type="nucleotide sequence ID" value="NZ_CP136137.1"/>
</dbReference>
<organism evidence="2 3">
    <name type="scientific">Gordonia hydrophobica</name>
    <dbReference type="NCBI Taxonomy" id="40516"/>
    <lineage>
        <taxon>Bacteria</taxon>
        <taxon>Bacillati</taxon>
        <taxon>Actinomycetota</taxon>
        <taxon>Actinomycetes</taxon>
        <taxon>Mycobacteriales</taxon>
        <taxon>Gordoniaceae</taxon>
        <taxon>Gordonia</taxon>
    </lineage>
</organism>
<dbReference type="EMBL" id="CP136137">
    <property type="protein sequence ID" value="WYY05989.1"/>
    <property type="molecule type" value="Genomic_DNA"/>
</dbReference>
<reference evidence="2 3" key="1">
    <citation type="journal article" date="2023" name="Virus Evol.">
        <title>Computational host range prediction-The good, the bad, and the ugly.</title>
        <authorList>
            <person name="Howell A.A."/>
            <person name="Versoza C.J."/>
            <person name="Pfeifer S.P."/>
        </authorList>
    </citation>
    <scope>NUCLEOTIDE SEQUENCE [LARGE SCALE GENOMIC DNA]</scope>
    <source>
        <strain evidence="2 3">1610/1b</strain>
    </source>
</reference>
<proteinExistence type="predicted"/>
<keyword evidence="3" id="KW-1185">Reference proteome</keyword>
<evidence type="ECO:0000313" key="3">
    <source>
        <dbReference type="Proteomes" id="UP001479933"/>
    </source>
</evidence>
<gene>
    <name evidence="2" type="ORF">RVF87_12950</name>
</gene>
<dbReference type="Proteomes" id="UP001479933">
    <property type="component" value="Chromosome"/>
</dbReference>
<accession>A0ABZ2TWX5</accession>
<feature type="transmembrane region" description="Helical" evidence="1">
    <location>
        <begin position="41"/>
        <end position="61"/>
    </location>
</feature>
<evidence type="ECO:0000256" key="1">
    <source>
        <dbReference type="SAM" id="Phobius"/>
    </source>
</evidence>
<dbReference type="Pfam" id="PF17240">
    <property type="entry name" value="DUF5313"/>
    <property type="match status" value="1"/>
</dbReference>
<dbReference type="InterPro" id="IPR035197">
    <property type="entry name" value="DUF5313"/>
</dbReference>
<name>A0ABZ2TWX5_9ACTN</name>
<evidence type="ECO:0000313" key="2">
    <source>
        <dbReference type="EMBL" id="WYY05989.1"/>
    </source>
</evidence>
<keyword evidence="1" id="KW-1133">Transmembrane helix</keyword>